<evidence type="ECO:0000259" key="6">
    <source>
        <dbReference type="Pfam" id="PF07773"/>
    </source>
</evidence>
<gene>
    <name evidence="8" type="ORF">P5673_000709</name>
</gene>
<evidence type="ECO:0000256" key="1">
    <source>
        <dbReference type="ARBA" id="ARBA00007633"/>
    </source>
</evidence>
<reference evidence="8" key="1">
    <citation type="journal article" date="2023" name="G3 (Bethesda)">
        <title>Whole genome assembly and annotation of the endangered Caribbean coral Acropora cervicornis.</title>
        <authorList>
            <person name="Selwyn J.D."/>
            <person name="Vollmer S.V."/>
        </authorList>
    </citation>
    <scope>NUCLEOTIDE SEQUENCE</scope>
    <source>
        <strain evidence="8">K2</strain>
    </source>
</reference>
<keyword evidence="9" id="KW-1185">Reference proteome</keyword>
<dbReference type="Pfam" id="PF25752">
    <property type="entry name" value="DUF1619_N"/>
    <property type="match status" value="1"/>
</dbReference>
<dbReference type="AlphaFoldDB" id="A0AAD9R7J5"/>
<feature type="domain" description="Tectonic-1-3" evidence="6">
    <location>
        <begin position="581"/>
        <end position="817"/>
    </location>
</feature>
<feature type="domain" description="Tectonic-1-3 N-terminal" evidence="7">
    <location>
        <begin position="467"/>
        <end position="542"/>
    </location>
</feature>
<proteinExistence type="inferred from homology"/>
<dbReference type="PANTHER" id="PTHR14611:SF6">
    <property type="entry name" value="TECTONIC-2"/>
    <property type="match status" value="1"/>
</dbReference>
<reference evidence="8" key="2">
    <citation type="journal article" date="2023" name="Science">
        <title>Genomic signatures of disease resistance in endangered staghorn corals.</title>
        <authorList>
            <person name="Vollmer S.V."/>
            <person name="Selwyn J.D."/>
            <person name="Despard B.A."/>
            <person name="Roesel C.L."/>
        </authorList>
    </citation>
    <scope>NUCLEOTIDE SEQUENCE</scope>
    <source>
        <strain evidence="8">K2</strain>
    </source>
</reference>
<evidence type="ECO:0000256" key="5">
    <source>
        <dbReference type="SAM" id="Phobius"/>
    </source>
</evidence>
<keyword evidence="3" id="KW-0970">Cilium biogenesis/degradation</keyword>
<evidence type="ECO:0000313" key="9">
    <source>
        <dbReference type="Proteomes" id="UP001249851"/>
    </source>
</evidence>
<protein>
    <submittedName>
        <fullName evidence="8">Tectonic-2</fullName>
    </submittedName>
</protein>
<keyword evidence="4" id="KW-0325">Glycoprotein</keyword>
<dbReference type="GO" id="GO:0060271">
    <property type="term" value="P:cilium assembly"/>
    <property type="evidence" value="ECO:0007669"/>
    <property type="project" value="TreeGrafter"/>
</dbReference>
<name>A0AAD9R7J5_ACRCE</name>
<dbReference type="EMBL" id="JARQWQ010000001">
    <property type="protein sequence ID" value="KAK2574527.1"/>
    <property type="molecule type" value="Genomic_DNA"/>
</dbReference>
<evidence type="ECO:0000256" key="3">
    <source>
        <dbReference type="ARBA" id="ARBA00022794"/>
    </source>
</evidence>
<keyword evidence="5" id="KW-0472">Membrane</keyword>
<dbReference type="InterPro" id="IPR057724">
    <property type="entry name" value="TCTN1-3_N"/>
</dbReference>
<evidence type="ECO:0000256" key="4">
    <source>
        <dbReference type="ARBA" id="ARBA00023180"/>
    </source>
</evidence>
<keyword evidence="5" id="KW-0812">Transmembrane</keyword>
<feature type="transmembrane region" description="Helical" evidence="5">
    <location>
        <begin position="1188"/>
        <end position="1206"/>
    </location>
</feature>
<dbReference type="PANTHER" id="PTHR14611">
    <property type="entry name" value="TECTONIC FAMILY MEMBER"/>
    <property type="match status" value="1"/>
</dbReference>
<evidence type="ECO:0000313" key="8">
    <source>
        <dbReference type="EMBL" id="KAK2574527.1"/>
    </source>
</evidence>
<feature type="domain" description="Tectonic-1-3" evidence="6">
    <location>
        <begin position="836"/>
        <end position="993"/>
    </location>
</feature>
<evidence type="ECO:0000259" key="7">
    <source>
        <dbReference type="Pfam" id="PF25752"/>
    </source>
</evidence>
<comment type="similarity">
    <text evidence="1">Belongs to the tectonic family.</text>
</comment>
<dbReference type="InterPro" id="IPR040354">
    <property type="entry name" value="TCTN1-3"/>
</dbReference>
<sequence>MKGWLFLQEMKIKIFVFIFALTTDYLVHRTCGAVVNISLAQFVDGVLKVPENQEESRIEVNLSEAVKLGNATVTCVSLETAPGLTAVQFIPALASVNTTQVNVTFRLLQVIRAPIVYICPEVVFLQKYQLKSSFQVQFSISRLHYYFTFCLDGSPVLQILFEEALVGTNERTAQVSYEIVSLGDPVQVICRAQSTNETLPVPTQPAFSTPVLSSSVNQTSSSVNQRVTLSATFSFSVDEISTVSVNVTSPAGLNLTASVTTSLSSASSVIATSSPGGISSRSILSSDGTTVNQYRSSTSAGPAVTFALDLPPLRILPPTGFLRAPNGSFSAVLALDKPADNTVDITCSLDVVPPSAGGVLRNTTDHCLRPSTSEVSLPDNSVKIELVAREIQFQKDEVFKDIGLTLSGIPTQRSVSLLRLACCGQDTGLSLRYAKQTAEAFVLVDVRKLQPVGSITAGQRTSDIDLSCPCNLKENSCDAGCCCDRDCSDFESKSSTCISGFFGGATSERPFEFSCQASWPDARTWQPFLCVVIDNSPLIGYFFTSPSAASDSASFNSLASTKKREPFSFVESERRQTTLSGGFYSAGETIKTAANAEDVRYVGATLGVLSLPQPVFNGLCSQTTPVRFLEEFSSRCVLELDQAFCSSQSPWSALNYVMPTKLGRPACLLPPAVLAQGRLNDTAGVPPELANTDVHYYCGDVSAYVSMSPEAPGDLQLNTSSLFGTSSTETPAFERCVFDTGETLPPAPAFNETTRVCSNVVVRVEYEFKWRERRIDAVMGKVTLGNVQLPALKPQTGRETSDNFVNTLGQTFSVKFLHSPQIINSTENQIPFERSGNPGYLRGRPVLSRNSDNSSGQVTAGKIQLWSPGPNSLCADSALTPVLYGQDTFSGCMLRLSIDDMRNCTFLRELILTNQNRLIQAADIGRRGNASLNNSADWLPVIREPIANNPEAPSGAGICPGIPSGLVIEMLVTEAGKYGGVPQMEIVGTRIRFKYSTWQFRCVSGFGLSCFSVNETVSGSSRIVPSPSVSLSASVSENSVNHSIAANQTPGLLVTPRETLSATSSLSVTRTEIASVTQVSNSSVSMDGRISVTPTQNSSVTQSTSPLGTSVSVTRRSVVNNTGTRLYERQFQYFMITSSVVFIKVPAEKPPRVKRTADLSGICHRDVCKEELFFPLTKAYQGEPHEKTVALSLILIFLALVIYAVIRPWG</sequence>
<dbReference type="Proteomes" id="UP001249851">
    <property type="component" value="Unassembled WGS sequence"/>
</dbReference>
<comment type="caution">
    <text evidence="8">The sequence shown here is derived from an EMBL/GenBank/DDBJ whole genome shotgun (WGS) entry which is preliminary data.</text>
</comment>
<organism evidence="8 9">
    <name type="scientific">Acropora cervicornis</name>
    <name type="common">Staghorn coral</name>
    <dbReference type="NCBI Taxonomy" id="6130"/>
    <lineage>
        <taxon>Eukaryota</taxon>
        <taxon>Metazoa</taxon>
        <taxon>Cnidaria</taxon>
        <taxon>Anthozoa</taxon>
        <taxon>Hexacorallia</taxon>
        <taxon>Scleractinia</taxon>
        <taxon>Astrocoeniina</taxon>
        <taxon>Acroporidae</taxon>
        <taxon>Acropora</taxon>
    </lineage>
</organism>
<evidence type="ECO:0000256" key="2">
    <source>
        <dbReference type="ARBA" id="ARBA00022729"/>
    </source>
</evidence>
<dbReference type="InterPro" id="IPR011677">
    <property type="entry name" value="TCTN1-3_dom"/>
</dbReference>
<dbReference type="Pfam" id="PF07773">
    <property type="entry name" value="TCTN_DUF1619"/>
    <property type="match status" value="2"/>
</dbReference>
<accession>A0AAD9R7J5</accession>
<keyword evidence="2" id="KW-0732">Signal</keyword>
<keyword evidence="5" id="KW-1133">Transmembrane helix</keyword>